<evidence type="ECO:0000313" key="3">
    <source>
        <dbReference type="EMBL" id="OQV22483.1"/>
    </source>
</evidence>
<dbReference type="Pfam" id="PF00561">
    <property type="entry name" value="Abhydrolase_1"/>
    <property type="match status" value="1"/>
</dbReference>
<dbReference type="EMBL" id="MTYJ01000017">
    <property type="protein sequence ID" value="OQV22483.1"/>
    <property type="molecule type" value="Genomic_DNA"/>
</dbReference>
<proteinExistence type="predicted"/>
<dbReference type="GO" id="GO:0017171">
    <property type="term" value="F:serine hydrolase activity"/>
    <property type="evidence" value="ECO:0007669"/>
    <property type="project" value="TreeGrafter"/>
</dbReference>
<reference evidence="4" key="1">
    <citation type="submission" date="2017-01" db="EMBL/GenBank/DDBJ databases">
        <title>Comparative genomics of anhydrobiosis in the tardigrade Hypsibius dujardini.</title>
        <authorList>
            <person name="Yoshida Y."/>
            <person name="Koutsovoulos G."/>
            <person name="Laetsch D."/>
            <person name="Stevens L."/>
            <person name="Kumar S."/>
            <person name="Horikawa D."/>
            <person name="Ishino K."/>
            <person name="Komine S."/>
            <person name="Tomita M."/>
            <person name="Blaxter M."/>
            <person name="Arakawa K."/>
        </authorList>
    </citation>
    <scope>NUCLEOTIDE SEQUENCE [LARGE SCALE GENOMIC DNA]</scope>
    <source>
        <strain evidence="4">Z151</strain>
    </source>
</reference>
<dbReference type="PANTHER" id="PTHR46331:SF2">
    <property type="entry name" value="VALACYCLOVIR HYDROLASE"/>
    <property type="match status" value="1"/>
</dbReference>
<dbReference type="OrthoDB" id="19657at2759"/>
<accession>A0A1W0X4U7</accession>
<gene>
    <name evidence="3" type="ORF">BV898_03658</name>
</gene>
<keyword evidence="3" id="KW-0378">Hydrolase</keyword>
<organism evidence="3 4">
    <name type="scientific">Hypsibius exemplaris</name>
    <name type="common">Freshwater tardigrade</name>
    <dbReference type="NCBI Taxonomy" id="2072580"/>
    <lineage>
        <taxon>Eukaryota</taxon>
        <taxon>Metazoa</taxon>
        <taxon>Ecdysozoa</taxon>
        <taxon>Tardigrada</taxon>
        <taxon>Eutardigrada</taxon>
        <taxon>Parachela</taxon>
        <taxon>Hypsibioidea</taxon>
        <taxon>Hypsibiidae</taxon>
        <taxon>Hypsibius</taxon>
    </lineage>
</organism>
<feature type="domain" description="AB hydrolase-1" evidence="1">
    <location>
        <begin position="36"/>
        <end position="140"/>
    </location>
</feature>
<feature type="domain" description="Peptidase S33 tripeptidyl aminopeptidase-like C-terminal" evidence="2">
    <location>
        <begin position="204"/>
        <end position="265"/>
    </location>
</feature>
<sequence length="267" mass="30206">MMSATAAASPESFFTIFHSGGNRHIRYKKVGHGNHVLLLLPGAIGTIETDFGAQMNELDQSIFTLVSWDPPGYGRFGDAERIWDVKMLDTDADFAVELMRHLNVKRFSILGWSDGANTAVLIAAKYPDLVGSLVAIGGNAYADAADIQIYEDCRDVDAWAPELKEPMFDVYGREKYIRLWHNWIDTMKLIFKERDGNFCKDALDKVQARTLIVSGRDDDAVPLHHQYYFMEHIKNAELWIVSNAGHDVHLTRSKYFNAMVTTFLQAQ</sequence>
<evidence type="ECO:0000259" key="2">
    <source>
        <dbReference type="Pfam" id="PF08386"/>
    </source>
</evidence>
<comment type="caution">
    <text evidence="3">The sequence shown here is derived from an EMBL/GenBank/DDBJ whole genome shotgun (WGS) entry which is preliminary data.</text>
</comment>
<evidence type="ECO:0000259" key="1">
    <source>
        <dbReference type="Pfam" id="PF00561"/>
    </source>
</evidence>
<dbReference type="Pfam" id="PF08386">
    <property type="entry name" value="Abhydrolase_4"/>
    <property type="match status" value="1"/>
</dbReference>
<dbReference type="InterPro" id="IPR013595">
    <property type="entry name" value="Pept_S33_TAP-like_C"/>
</dbReference>
<protein>
    <submittedName>
        <fullName evidence="3">Valacyclovir hydrolase</fullName>
    </submittedName>
</protein>
<name>A0A1W0X4U7_HYPEX</name>
<evidence type="ECO:0000313" key="4">
    <source>
        <dbReference type="Proteomes" id="UP000192578"/>
    </source>
</evidence>
<dbReference type="Gene3D" id="3.40.50.1820">
    <property type="entry name" value="alpha/beta hydrolase"/>
    <property type="match status" value="1"/>
</dbReference>
<dbReference type="SUPFAM" id="SSF53474">
    <property type="entry name" value="alpha/beta-Hydrolases"/>
    <property type="match status" value="1"/>
</dbReference>
<dbReference type="InterPro" id="IPR029058">
    <property type="entry name" value="AB_hydrolase_fold"/>
</dbReference>
<dbReference type="AlphaFoldDB" id="A0A1W0X4U7"/>
<keyword evidence="4" id="KW-1185">Reference proteome</keyword>
<dbReference type="InterPro" id="IPR000073">
    <property type="entry name" value="AB_hydrolase_1"/>
</dbReference>
<dbReference type="Proteomes" id="UP000192578">
    <property type="component" value="Unassembled WGS sequence"/>
</dbReference>
<dbReference type="PANTHER" id="PTHR46331">
    <property type="entry name" value="VALACYCLOVIR HYDROLASE"/>
    <property type="match status" value="1"/>
</dbReference>